<keyword evidence="2" id="KW-1185">Reference proteome</keyword>
<name>A0ACB7J4S8_PLECO</name>
<evidence type="ECO:0000313" key="2">
    <source>
        <dbReference type="Proteomes" id="UP000824881"/>
    </source>
</evidence>
<protein>
    <submittedName>
        <fullName evidence="1">Uncharacterized protein</fullName>
    </submittedName>
</protein>
<proteinExistence type="predicted"/>
<organism evidence="1 2">
    <name type="scientific">Pleurotus cornucopiae</name>
    <name type="common">Cornucopia mushroom</name>
    <dbReference type="NCBI Taxonomy" id="5321"/>
    <lineage>
        <taxon>Eukaryota</taxon>
        <taxon>Fungi</taxon>
        <taxon>Dikarya</taxon>
        <taxon>Basidiomycota</taxon>
        <taxon>Agaricomycotina</taxon>
        <taxon>Agaricomycetes</taxon>
        <taxon>Agaricomycetidae</taxon>
        <taxon>Agaricales</taxon>
        <taxon>Pleurotineae</taxon>
        <taxon>Pleurotaceae</taxon>
        <taxon>Pleurotus</taxon>
    </lineage>
</organism>
<reference evidence="1 2" key="1">
    <citation type="journal article" date="2021" name="Appl. Environ. Microbiol.">
        <title>Genetic linkage and physical mapping for an oyster mushroom Pleurotus cornucopiae and QTL analysis for the trait cap color.</title>
        <authorList>
            <person name="Zhang Y."/>
            <person name="Gao W."/>
            <person name="Sonnenberg A."/>
            <person name="Chen Q."/>
            <person name="Zhang J."/>
            <person name="Huang C."/>
        </authorList>
    </citation>
    <scope>NUCLEOTIDE SEQUENCE [LARGE SCALE GENOMIC DNA]</scope>
    <source>
        <strain evidence="1">CCMSSC00406</strain>
    </source>
</reference>
<accession>A0ACB7J4S8</accession>
<gene>
    <name evidence="1" type="ORF">CCMSSC00406_0001996</name>
</gene>
<evidence type="ECO:0000313" key="1">
    <source>
        <dbReference type="EMBL" id="KAG9224853.1"/>
    </source>
</evidence>
<dbReference type="Proteomes" id="UP000824881">
    <property type="component" value="Unassembled WGS sequence"/>
</dbReference>
<sequence>MQTNLINGEGAIPPKESPTTEKHAHVHIAVEKSARVVLPADEPVDTDEEAEEEEVAEGDDGDFLVDFPDNTEELELIHSRIGALSNLRLPRFGPYLKKLCLRQNVITYLDPEIMDELVELEELDLYDNKVKTVGDSLRKMKKLKILDLSFNLLKSVPEGLAGVPTLKTVFFVQNKISKINNLDPLVNLTSLELGGNRLRKIENLDALVNLEELWLGKNKITKLENLGTLKKLRILALQSNRITKIENLEGLESLEELYLSHNGVKKLEGLEQNTTLKTLDVGSNFIEAIENIAHLSHLEEFWANGNKIPNLLSLELQLSHIKTLETIYLEGNPCQMDDMAGYRRKIILTLPQLKQIDATNAFIFFQTLLTMSHKAKAKAAGISATSFFDLKAELSKQEAEFSKSKAAGKAAAVVGGIKRPDKKPTVWGRQNKGVKSRAQRDIELEAVSRPTLESARAALERKAKIYDKLKKGKTGGLTDSQYDALLVDFDSKPVSEFFEPDSDDEDESLAVPGPSVDEDDPIIEYEDEFGRLRTAPRSEVPRHLLNTEGPHVDIDEELIIRNPVNYFPVYEPSAERIAEIEKIHSEENNPLNIHYDAAREVRAKGAGFYQFSADEQTRRAQMEEMKAAREETEKSRREMGAVDLKPGEVEGMREGDDAAGTASIQSRAMEKRKRDIEERRKALESKRKKVKLSDEDGTHILPAQPVHADPFAAFEAKQTKTPKPATEAEEFLAQLEKNILGKST</sequence>
<comment type="caution">
    <text evidence="1">The sequence shown here is derived from an EMBL/GenBank/DDBJ whole genome shotgun (WGS) entry which is preliminary data.</text>
</comment>
<dbReference type="EMBL" id="WQMT02000003">
    <property type="protein sequence ID" value="KAG9224853.1"/>
    <property type="molecule type" value="Genomic_DNA"/>
</dbReference>